<protein>
    <submittedName>
        <fullName evidence="3">Uncharacterized protein</fullName>
    </submittedName>
</protein>
<feature type="compositionally biased region" description="Basic and acidic residues" evidence="1">
    <location>
        <begin position="59"/>
        <end position="72"/>
    </location>
</feature>
<dbReference type="Proteomes" id="UP001206128">
    <property type="component" value="Unassembled WGS sequence"/>
</dbReference>
<keyword evidence="2" id="KW-0472">Membrane</keyword>
<comment type="caution">
    <text evidence="3">The sequence shown here is derived from an EMBL/GenBank/DDBJ whole genome shotgun (WGS) entry which is preliminary data.</text>
</comment>
<dbReference type="AlphaFoldDB" id="A0AAE3GD30"/>
<dbReference type="EMBL" id="JAMTCK010000004">
    <property type="protein sequence ID" value="MCP2165159.1"/>
    <property type="molecule type" value="Genomic_DNA"/>
</dbReference>
<evidence type="ECO:0000256" key="2">
    <source>
        <dbReference type="SAM" id="Phobius"/>
    </source>
</evidence>
<reference evidence="3" key="1">
    <citation type="submission" date="2022-06" db="EMBL/GenBank/DDBJ databases">
        <title>Genomic Encyclopedia of Archaeal and Bacterial Type Strains, Phase II (KMG-II): from individual species to whole genera.</title>
        <authorList>
            <person name="Goeker M."/>
        </authorList>
    </citation>
    <scope>NUCLEOTIDE SEQUENCE</scope>
    <source>
        <strain evidence="3">DSM 43935</strain>
    </source>
</reference>
<sequence>MDWLAEWWDGVELWLTQLWFPFQFTLVMVVLLPLCLGVAWFIDRVVDRVSARITPVHDAEPPVRTERGRREQPGQAGVGTGS</sequence>
<keyword evidence="4" id="KW-1185">Reference proteome</keyword>
<keyword evidence="2" id="KW-1133">Transmembrane helix</keyword>
<proteinExistence type="predicted"/>
<evidence type="ECO:0000313" key="3">
    <source>
        <dbReference type="EMBL" id="MCP2165159.1"/>
    </source>
</evidence>
<feature type="transmembrane region" description="Helical" evidence="2">
    <location>
        <begin position="20"/>
        <end position="42"/>
    </location>
</feature>
<organism evidence="3 4">
    <name type="scientific">Goodfellowiella coeruleoviolacea</name>
    <dbReference type="NCBI Taxonomy" id="334858"/>
    <lineage>
        <taxon>Bacteria</taxon>
        <taxon>Bacillati</taxon>
        <taxon>Actinomycetota</taxon>
        <taxon>Actinomycetes</taxon>
        <taxon>Pseudonocardiales</taxon>
        <taxon>Pseudonocardiaceae</taxon>
        <taxon>Goodfellowiella</taxon>
    </lineage>
</organism>
<evidence type="ECO:0000256" key="1">
    <source>
        <dbReference type="SAM" id="MobiDB-lite"/>
    </source>
</evidence>
<gene>
    <name evidence="3" type="ORF">LX83_002008</name>
</gene>
<name>A0AAE3GD30_9PSEU</name>
<keyword evidence="2" id="KW-0812">Transmembrane</keyword>
<dbReference type="RefSeq" id="WP_301327921.1">
    <property type="nucleotide sequence ID" value="NZ_JAMTCK010000004.1"/>
</dbReference>
<accession>A0AAE3GD30</accession>
<feature type="region of interest" description="Disordered" evidence="1">
    <location>
        <begin position="59"/>
        <end position="82"/>
    </location>
</feature>
<evidence type="ECO:0000313" key="4">
    <source>
        <dbReference type="Proteomes" id="UP001206128"/>
    </source>
</evidence>